<sequence length="571" mass="62778">MSAVTSNSSVPSLSTPDHDSGDSSIQPSISTIDNAIQLPPRYSVIAISSPIAASGNYSRTLNAFTNPPRYSTVFYSRARPRADRARARRSRLGLSVEQDRNALPSASSGLQLREFHITTSAKSKPWTNLRIYGPSSGNGQKVLRFSGNDLITGSLDLNLETPQTINSINLSLRGRVITTSYEDGACTFLDLPIVSWNRNNGDPRSLFLLPGETPASLAARTKKFDGKFVGKYSWPFSFPFPETISLPGHHGQPNIQTPTPPTFLERGTQGNIGYELVLRITHGILRSDSKLHATIIYVPDIKPTPSSILRQLAYSQQLQLPGPDVDPVGWHSMPPVTVSGRLSGRKSVKFDCTLSITNPQAYTRGTIIPCHVSIRCKDLEDLDVFARPETLCIRLARRVQYYHDGGQSFLSRKQKQAQVLSVSVRGNATDVQKGMLVDVAEVERAVWWTSSDNERAQSQPINGVYCRDLNGEIHLSKELQPSCSFSLFKVSYTVELIAFKSALFHPHALKATFNESNTEGSGTVASLPVTIATLHGEGPIPIAVTKPKPRKECVDLRNTTDFAVLDMYRTL</sequence>
<proteinExistence type="predicted"/>
<dbReference type="OrthoDB" id="3262423at2759"/>
<dbReference type="EMBL" id="JAFIQS010000005">
    <property type="protein sequence ID" value="KAG5169092.1"/>
    <property type="molecule type" value="Genomic_DNA"/>
</dbReference>
<evidence type="ECO:0000313" key="2">
    <source>
        <dbReference type="EMBL" id="KAG5169092.1"/>
    </source>
</evidence>
<feature type="region of interest" description="Disordered" evidence="1">
    <location>
        <begin position="1"/>
        <end position="28"/>
    </location>
</feature>
<dbReference type="AlphaFoldDB" id="A0A8H7XYE9"/>
<dbReference type="InterPro" id="IPR014752">
    <property type="entry name" value="Arrestin-like_C"/>
</dbReference>
<protein>
    <recommendedName>
        <fullName evidence="3">Arrestin-like N-terminal domain-containing protein</fullName>
    </recommendedName>
</protein>
<evidence type="ECO:0000256" key="1">
    <source>
        <dbReference type="SAM" id="MobiDB-lite"/>
    </source>
</evidence>
<comment type="caution">
    <text evidence="2">The sequence shown here is derived from an EMBL/GenBank/DDBJ whole genome shotgun (WGS) entry which is preliminary data.</text>
</comment>
<accession>A0A8H7XYE9</accession>
<reference evidence="2" key="1">
    <citation type="submission" date="2021-02" db="EMBL/GenBank/DDBJ databases">
        <title>Psilocybe cubensis genome.</title>
        <authorList>
            <person name="Mckernan K.J."/>
            <person name="Crawford S."/>
            <person name="Trippe A."/>
            <person name="Kane L.T."/>
            <person name="Mclaughlin S."/>
        </authorList>
    </citation>
    <scope>NUCLEOTIDE SEQUENCE [LARGE SCALE GENOMIC DNA]</scope>
    <source>
        <strain evidence="2">MGC-MH-2018</strain>
    </source>
</reference>
<evidence type="ECO:0008006" key="3">
    <source>
        <dbReference type="Google" id="ProtNLM"/>
    </source>
</evidence>
<dbReference type="Gene3D" id="2.60.40.640">
    <property type="match status" value="1"/>
</dbReference>
<gene>
    <name evidence="2" type="ORF">JR316_005648</name>
</gene>
<organism evidence="2">
    <name type="scientific">Psilocybe cubensis</name>
    <name type="common">Psychedelic mushroom</name>
    <name type="synonym">Stropharia cubensis</name>
    <dbReference type="NCBI Taxonomy" id="181762"/>
    <lineage>
        <taxon>Eukaryota</taxon>
        <taxon>Fungi</taxon>
        <taxon>Dikarya</taxon>
        <taxon>Basidiomycota</taxon>
        <taxon>Agaricomycotina</taxon>
        <taxon>Agaricomycetes</taxon>
        <taxon>Agaricomycetidae</taxon>
        <taxon>Agaricales</taxon>
        <taxon>Agaricineae</taxon>
        <taxon>Strophariaceae</taxon>
        <taxon>Psilocybe</taxon>
    </lineage>
</organism>
<feature type="compositionally biased region" description="Polar residues" evidence="1">
    <location>
        <begin position="1"/>
        <end position="15"/>
    </location>
</feature>
<name>A0A8H7XYE9_PSICU</name>